<dbReference type="InterPro" id="IPR019775">
    <property type="entry name" value="WD40_repeat_CS"/>
</dbReference>
<reference evidence="5" key="1">
    <citation type="submission" date="2023-03" db="EMBL/GenBank/DDBJ databases">
        <title>Massive genome expansion in bonnet fungi (Mycena s.s.) driven by repeated elements and novel gene families across ecological guilds.</title>
        <authorList>
            <consortium name="Lawrence Berkeley National Laboratory"/>
            <person name="Harder C.B."/>
            <person name="Miyauchi S."/>
            <person name="Viragh M."/>
            <person name="Kuo A."/>
            <person name="Thoen E."/>
            <person name="Andreopoulos B."/>
            <person name="Lu D."/>
            <person name="Skrede I."/>
            <person name="Drula E."/>
            <person name="Henrissat B."/>
            <person name="Morin E."/>
            <person name="Kohler A."/>
            <person name="Barry K."/>
            <person name="LaButti K."/>
            <person name="Morin E."/>
            <person name="Salamov A."/>
            <person name="Lipzen A."/>
            <person name="Mereny Z."/>
            <person name="Hegedus B."/>
            <person name="Baldrian P."/>
            <person name="Stursova M."/>
            <person name="Weitz H."/>
            <person name="Taylor A."/>
            <person name="Grigoriev I.V."/>
            <person name="Nagy L.G."/>
            <person name="Martin F."/>
            <person name="Kauserud H."/>
        </authorList>
    </citation>
    <scope>NUCLEOTIDE SEQUENCE</scope>
    <source>
        <strain evidence="5">CBHHK200</strain>
    </source>
</reference>
<feature type="repeat" description="WD" evidence="3">
    <location>
        <begin position="478"/>
        <end position="519"/>
    </location>
</feature>
<dbReference type="CDD" id="cd00200">
    <property type="entry name" value="WD40"/>
    <property type="match status" value="1"/>
</dbReference>
<dbReference type="AlphaFoldDB" id="A0AAD6SA98"/>
<dbReference type="PROSITE" id="PS00678">
    <property type="entry name" value="WD_REPEATS_1"/>
    <property type="match status" value="4"/>
</dbReference>
<comment type="caution">
    <text evidence="5">The sequence shown here is derived from an EMBL/GenBank/DDBJ whole genome shotgun (WGS) entry which is preliminary data.</text>
</comment>
<evidence type="ECO:0000256" key="2">
    <source>
        <dbReference type="ARBA" id="ARBA00022737"/>
    </source>
</evidence>
<feature type="repeat" description="WD" evidence="3">
    <location>
        <begin position="436"/>
        <end position="477"/>
    </location>
</feature>
<protein>
    <submittedName>
        <fullName evidence="5">WD40-repeat-containing domain protein</fullName>
    </submittedName>
</protein>
<dbReference type="PROSITE" id="PS50294">
    <property type="entry name" value="WD_REPEATS_REGION"/>
    <property type="match status" value="7"/>
</dbReference>
<keyword evidence="1 3" id="KW-0853">WD repeat</keyword>
<dbReference type="InterPro" id="IPR001680">
    <property type="entry name" value="WD40_rpt"/>
</dbReference>
<dbReference type="Gene3D" id="2.130.10.10">
    <property type="entry name" value="YVTN repeat-like/Quinoprotein amine dehydrogenase"/>
    <property type="match status" value="3"/>
</dbReference>
<evidence type="ECO:0000256" key="1">
    <source>
        <dbReference type="ARBA" id="ARBA00022574"/>
    </source>
</evidence>
<dbReference type="SMART" id="SM00320">
    <property type="entry name" value="WD40"/>
    <property type="match status" value="7"/>
</dbReference>
<evidence type="ECO:0000256" key="3">
    <source>
        <dbReference type="PROSITE-ProRule" id="PRU00221"/>
    </source>
</evidence>
<keyword evidence="6" id="KW-1185">Reference proteome</keyword>
<feature type="repeat" description="WD" evidence="3">
    <location>
        <begin position="562"/>
        <end position="603"/>
    </location>
</feature>
<proteinExistence type="predicted"/>
<accession>A0AAD6SA98</accession>
<dbReference type="Pfam" id="PF23414">
    <property type="entry name" value="Beta-prop_EML_2"/>
    <property type="match status" value="1"/>
</dbReference>
<evidence type="ECO:0000259" key="4">
    <source>
        <dbReference type="Pfam" id="PF23414"/>
    </source>
</evidence>
<feature type="repeat" description="WD" evidence="3">
    <location>
        <begin position="394"/>
        <end position="435"/>
    </location>
</feature>
<keyword evidence="2" id="KW-0677">Repeat</keyword>
<dbReference type="PANTHER" id="PTHR19879:SF9">
    <property type="entry name" value="TRANSCRIPTION INITIATION FACTOR TFIID SUBUNIT 5"/>
    <property type="match status" value="1"/>
</dbReference>
<dbReference type="InterPro" id="IPR036322">
    <property type="entry name" value="WD40_repeat_dom_sf"/>
</dbReference>
<feature type="repeat" description="WD" evidence="3">
    <location>
        <begin position="352"/>
        <end position="393"/>
    </location>
</feature>
<dbReference type="InterPro" id="IPR055442">
    <property type="entry name" value="Beta-prop_EML-like_2nd"/>
</dbReference>
<name>A0AAD6SA98_9AGAR</name>
<feature type="domain" description="EML-like second beta-propeller" evidence="4">
    <location>
        <begin position="362"/>
        <end position="521"/>
    </location>
</feature>
<dbReference type="SUPFAM" id="SSF50978">
    <property type="entry name" value="WD40 repeat-like"/>
    <property type="match status" value="1"/>
</dbReference>
<feature type="repeat" description="WD" evidence="3">
    <location>
        <begin position="520"/>
        <end position="561"/>
    </location>
</feature>
<dbReference type="EMBL" id="JARJCM010000174">
    <property type="protein sequence ID" value="KAJ7024136.1"/>
    <property type="molecule type" value="Genomic_DNA"/>
</dbReference>
<dbReference type="InterPro" id="IPR020472">
    <property type="entry name" value="WD40_PAC1"/>
</dbReference>
<gene>
    <name evidence="5" type="ORF">C8F04DRAFT_1303051</name>
</gene>
<evidence type="ECO:0000313" key="6">
    <source>
        <dbReference type="Proteomes" id="UP001218188"/>
    </source>
</evidence>
<evidence type="ECO:0000313" key="5">
    <source>
        <dbReference type="EMBL" id="KAJ7024136.1"/>
    </source>
</evidence>
<dbReference type="Pfam" id="PF00400">
    <property type="entry name" value="WD40"/>
    <property type="match status" value="2"/>
</dbReference>
<dbReference type="Proteomes" id="UP001218188">
    <property type="component" value="Unassembled WGS sequence"/>
</dbReference>
<dbReference type="PROSITE" id="PS50082">
    <property type="entry name" value="WD_REPEATS_2"/>
    <property type="match status" value="7"/>
</dbReference>
<sequence length="716" mass="77691">MARYGLLKEVRRAPSFRLRSDGAESGVNGAIRPSSDLGPKDRDMDITYAFVTGLGTEVENGDLYLITGVDKSVSWGVAAARDHTEDGRISLKLSAAQVGSAGGSHTWHWEANSAFGDMGPRRPPGEAHSTQNQTVFLRGFKIAIRSLAGKKIPQAILVGDSKPATFLSQRWFNSFRGFTTPSVSHETTAADGNIPHNDNGSTPCDEQFNTVEYSPATRPFHPADAINKHILQSFPEAPSVAVIHDDEWSSVLEENEESIPADSELIRRIFARYEPSLMSGGVYLRDKSESAASRSAPIPDAAGTTPNALTAALENLNVASTNIPFDSILSSSEDSDSNSVPDTELPRTVTKMEGHSNWVNSVAFSPDGLHVVSGSEDKTVRIWDTTTGTEVTKMEGHSDGVTSVAFSPDGTHVVSGSGDKTIRIWDAITGTELTMMEGRSSEVYSVAFSPDGAHIVSGSHDKTVRIWDTTTGAEVTNMEGHSDSVHSVTFSLDGTCVVSGSHDNTVRIWDVTTGAEVTKMEGHSSWVNSVAFSPDSAHIVSGSADKTIRIWDATMGTEVTKMECHMSCVTCVAFSPDGVHVVSGSEDKTVRIWDTTTLTEVTNMEGHSNPAHSVTFLPNGTRIMSGSHDDTVRISDAMTGAEVDSHSKDGWVVRRGQPHIRLFWYPPELQHTLFFPPSFHFIFNMHQTYLEIHDHTLGTDWQQIYLSPHPTSSLEC</sequence>
<feature type="repeat" description="WD" evidence="3">
    <location>
        <begin position="604"/>
        <end position="645"/>
    </location>
</feature>
<organism evidence="5 6">
    <name type="scientific">Mycena alexandri</name>
    <dbReference type="NCBI Taxonomy" id="1745969"/>
    <lineage>
        <taxon>Eukaryota</taxon>
        <taxon>Fungi</taxon>
        <taxon>Dikarya</taxon>
        <taxon>Basidiomycota</taxon>
        <taxon>Agaricomycotina</taxon>
        <taxon>Agaricomycetes</taxon>
        <taxon>Agaricomycetidae</taxon>
        <taxon>Agaricales</taxon>
        <taxon>Marasmiineae</taxon>
        <taxon>Mycenaceae</taxon>
        <taxon>Mycena</taxon>
    </lineage>
</organism>
<dbReference type="InterPro" id="IPR015943">
    <property type="entry name" value="WD40/YVTN_repeat-like_dom_sf"/>
</dbReference>
<dbReference type="PANTHER" id="PTHR19879">
    <property type="entry name" value="TRANSCRIPTION INITIATION FACTOR TFIID"/>
    <property type="match status" value="1"/>
</dbReference>
<dbReference type="PRINTS" id="PR00320">
    <property type="entry name" value="GPROTEINBRPT"/>
</dbReference>